<evidence type="ECO:0000313" key="2">
    <source>
        <dbReference type="Proteomes" id="UP000192276"/>
    </source>
</evidence>
<name>A0A1V9FV44_9BACT</name>
<reference evidence="2" key="1">
    <citation type="submission" date="2016-04" db="EMBL/GenBank/DDBJ databases">
        <authorList>
            <person name="Chen L."/>
            <person name="Zhuang W."/>
            <person name="Wang G."/>
        </authorList>
    </citation>
    <scope>NUCLEOTIDE SEQUENCE [LARGE SCALE GENOMIC DNA]</scope>
    <source>
        <strain evidence="2">208</strain>
    </source>
</reference>
<dbReference type="EMBL" id="LWBP01000123">
    <property type="protein sequence ID" value="OQP62225.1"/>
    <property type="molecule type" value="Genomic_DNA"/>
</dbReference>
<gene>
    <name evidence="1" type="ORF">A4R26_18285</name>
</gene>
<keyword evidence="2" id="KW-1185">Reference proteome</keyword>
<evidence type="ECO:0000313" key="1">
    <source>
        <dbReference type="EMBL" id="OQP62225.1"/>
    </source>
</evidence>
<sequence>MSKLPKRHFWEWFKRNNKEYLDLNNKSKKERSYWLHELNAHLRAYYKFFEYSMALPEKGIARLTITVNGRAMHFKKVDLFVATAPEIPGWSITALEEPMPVEFLLEKQMGEAGVDPAEFSFSFDGNDTELAHVIVYHPLCGDDNAARFLELAYGALYNLLGERSFGLDLGHLEVDNLSNANRDNVYPIDELPTHIGWRKSPVVVGPDGTLEGMGK</sequence>
<proteinExistence type="predicted"/>
<dbReference type="Proteomes" id="UP000192276">
    <property type="component" value="Unassembled WGS sequence"/>
</dbReference>
<dbReference type="RefSeq" id="WP_081164014.1">
    <property type="nucleotide sequence ID" value="NZ_LWBP01000123.1"/>
</dbReference>
<accession>A0A1V9FV44</accession>
<dbReference type="AlphaFoldDB" id="A0A1V9FV44"/>
<comment type="caution">
    <text evidence="1">The sequence shown here is derived from an EMBL/GenBank/DDBJ whole genome shotgun (WGS) entry which is preliminary data.</text>
</comment>
<protein>
    <submittedName>
        <fullName evidence="1">Uncharacterized protein</fullName>
    </submittedName>
</protein>
<dbReference type="OrthoDB" id="1339084at2"/>
<organism evidence="1 2">
    <name type="scientific">Niastella populi</name>
    <dbReference type="NCBI Taxonomy" id="550983"/>
    <lineage>
        <taxon>Bacteria</taxon>
        <taxon>Pseudomonadati</taxon>
        <taxon>Bacteroidota</taxon>
        <taxon>Chitinophagia</taxon>
        <taxon>Chitinophagales</taxon>
        <taxon>Chitinophagaceae</taxon>
        <taxon>Niastella</taxon>
    </lineage>
</organism>